<dbReference type="Gene3D" id="1.10.10.10">
    <property type="entry name" value="Winged helix-like DNA-binding domain superfamily/Winged helix DNA-binding domain"/>
    <property type="match status" value="1"/>
</dbReference>
<dbReference type="SUPFAM" id="SSF46785">
    <property type="entry name" value="Winged helix' DNA-binding domain"/>
    <property type="match status" value="1"/>
</dbReference>
<accession>A0A0C2G970</accession>
<dbReference type="OrthoDB" id="4338617at2"/>
<evidence type="ECO:0000313" key="5">
    <source>
        <dbReference type="EMBL" id="KII00009.1"/>
    </source>
</evidence>
<dbReference type="GO" id="GO:0003700">
    <property type="term" value="F:DNA-binding transcription factor activity"/>
    <property type="evidence" value="ECO:0007669"/>
    <property type="project" value="InterPro"/>
</dbReference>
<keyword evidence="3" id="KW-0804">Transcription</keyword>
<protein>
    <submittedName>
        <fullName evidence="5">GntR family transcriptional regulator</fullName>
    </submittedName>
</protein>
<dbReference type="Pfam" id="PF00392">
    <property type="entry name" value="GntR"/>
    <property type="match status" value="1"/>
</dbReference>
<dbReference type="PROSITE" id="PS50949">
    <property type="entry name" value="HTH_GNTR"/>
    <property type="match status" value="1"/>
</dbReference>
<dbReference type="STRING" id="183763.LP52_03410"/>
<dbReference type="InterPro" id="IPR050679">
    <property type="entry name" value="Bact_HTH_transcr_reg"/>
</dbReference>
<dbReference type="InterPro" id="IPR036390">
    <property type="entry name" value="WH_DNA-bd_sf"/>
</dbReference>
<keyword evidence="6" id="KW-1185">Reference proteome</keyword>
<sequence length="89" mass="9773">MSRLPQGYGPDSEIDHEAPDPVYLQLCAILVARIEIGRYPPQRVVPGIERLVQEFGVARGTARKSLTLLAELGYLRIVNGKGAYVTDHG</sequence>
<proteinExistence type="predicted"/>
<evidence type="ECO:0000256" key="1">
    <source>
        <dbReference type="ARBA" id="ARBA00023015"/>
    </source>
</evidence>
<keyword evidence="2" id="KW-0238">DNA-binding</keyword>
<dbReference type="GO" id="GO:0003677">
    <property type="term" value="F:DNA binding"/>
    <property type="evidence" value="ECO:0007669"/>
    <property type="project" value="UniProtKB-KW"/>
</dbReference>
<gene>
    <name evidence="5" type="ORF">LP52_03410</name>
</gene>
<dbReference type="EMBL" id="JROO01000006">
    <property type="protein sequence ID" value="KII00009.1"/>
    <property type="molecule type" value="Genomic_DNA"/>
</dbReference>
<evidence type="ECO:0000259" key="4">
    <source>
        <dbReference type="PROSITE" id="PS50949"/>
    </source>
</evidence>
<evidence type="ECO:0000313" key="6">
    <source>
        <dbReference type="Proteomes" id="UP000031675"/>
    </source>
</evidence>
<keyword evidence="1" id="KW-0805">Transcription regulation</keyword>
<reference evidence="6" key="1">
    <citation type="journal article" date="2015" name="Chem. Biol.">
        <title>Structure, bioactivity, and resistance mechanism of streptomonomicin, an unusual lasso Peptide from an understudied halophilic actinomycete.</title>
        <authorList>
            <person name="Metelev M."/>
            <person name="Tietz J.I."/>
            <person name="Melby J.O."/>
            <person name="Blair P.M."/>
            <person name="Zhu L."/>
            <person name="Livnat I."/>
            <person name="Severinov K."/>
            <person name="Mitchell D.A."/>
        </authorList>
    </citation>
    <scope>NUCLEOTIDE SEQUENCE [LARGE SCALE GENOMIC DNA]</scope>
    <source>
        <strain evidence="6">YIM 90003</strain>
    </source>
</reference>
<dbReference type="InterPro" id="IPR000524">
    <property type="entry name" value="Tscrpt_reg_HTH_GntR"/>
</dbReference>
<dbReference type="CDD" id="cd07377">
    <property type="entry name" value="WHTH_GntR"/>
    <property type="match status" value="1"/>
</dbReference>
<comment type="caution">
    <text evidence="5">The sequence shown here is derived from an EMBL/GenBank/DDBJ whole genome shotgun (WGS) entry which is preliminary data.</text>
</comment>
<dbReference type="PANTHER" id="PTHR44846">
    <property type="entry name" value="MANNOSYL-D-GLYCERATE TRANSPORT/METABOLISM SYSTEM REPRESSOR MNGR-RELATED"/>
    <property type="match status" value="1"/>
</dbReference>
<organism evidence="5 6">
    <name type="scientific">Streptomonospora alba</name>
    <dbReference type="NCBI Taxonomy" id="183763"/>
    <lineage>
        <taxon>Bacteria</taxon>
        <taxon>Bacillati</taxon>
        <taxon>Actinomycetota</taxon>
        <taxon>Actinomycetes</taxon>
        <taxon>Streptosporangiales</taxon>
        <taxon>Nocardiopsidaceae</taxon>
        <taxon>Streptomonospora</taxon>
    </lineage>
</organism>
<evidence type="ECO:0000256" key="3">
    <source>
        <dbReference type="ARBA" id="ARBA00023163"/>
    </source>
</evidence>
<name>A0A0C2G970_9ACTN</name>
<dbReference type="AlphaFoldDB" id="A0A0C2G970"/>
<evidence type="ECO:0000256" key="2">
    <source>
        <dbReference type="ARBA" id="ARBA00023125"/>
    </source>
</evidence>
<feature type="domain" description="HTH gntR-type" evidence="4">
    <location>
        <begin position="20"/>
        <end position="88"/>
    </location>
</feature>
<dbReference type="SMART" id="SM00345">
    <property type="entry name" value="HTH_GNTR"/>
    <property type="match status" value="1"/>
</dbReference>
<dbReference type="InterPro" id="IPR036388">
    <property type="entry name" value="WH-like_DNA-bd_sf"/>
</dbReference>
<dbReference type="GO" id="GO:0045892">
    <property type="term" value="P:negative regulation of DNA-templated transcription"/>
    <property type="evidence" value="ECO:0007669"/>
    <property type="project" value="TreeGrafter"/>
</dbReference>
<dbReference type="Proteomes" id="UP000031675">
    <property type="component" value="Unassembled WGS sequence"/>
</dbReference>
<dbReference type="RefSeq" id="WP_040270669.1">
    <property type="nucleotide sequence ID" value="NZ_JROO01000006.1"/>
</dbReference>
<dbReference type="PANTHER" id="PTHR44846:SF1">
    <property type="entry name" value="MANNOSYL-D-GLYCERATE TRANSPORT_METABOLISM SYSTEM REPRESSOR MNGR-RELATED"/>
    <property type="match status" value="1"/>
</dbReference>